<dbReference type="Proteomes" id="UP001642484">
    <property type="component" value="Unassembled WGS sequence"/>
</dbReference>
<name>A0ABP0HTI5_9DINO</name>
<protein>
    <submittedName>
        <fullName evidence="1">Uncharacterized protein</fullName>
    </submittedName>
</protein>
<keyword evidence="2" id="KW-1185">Reference proteome</keyword>
<proteinExistence type="predicted"/>
<evidence type="ECO:0000313" key="2">
    <source>
        <dbReference type="Proteomes" id="UP001642484"/>
    </source>
</evidence>
<organism evidence="1 2">
    <name type="scientific">Durusdinium trenchii</name>
    <dbReference type="NCBI Taxonomy" id="1381693"/>
    <lineage>
        <taxon>Eukaryota</taxon>
        <taxon>Sar</taxon>
        <taxon>Alveolata</taxon>
        <taxon>Dinophyceae</taxon>
        <taxon>Suessiales</taxon>
        <taxon>Symbiodiniaceae</taxon>
        <taxon>Durusdinium</taxon>
    </lineage>
</organism>
<comment type="caution">
    <text evidence="1">The sequence shown here is derived from an EMBL/GenBank/DDBJ whole genome shotgun (WGS) entry which is preliminary data.</text>
</comment>
<accession>A0ABP0HTI5</accession>
<sequence>MASFYAKRGDFDTAIQAWQDAKKACEAIDEWSKMMGVRLLEQLGALHAEQAARAAELEALQSAAAQREVLEKVTGALASKLFARIAELQLEMGNSSESERFQEKAAAALKKMANIDEVEGETMSAEVVLATCMQLHTALQALNTAGEDAVLIREASTSSSSVEQTGL</sequence>
<reference evidence="1 2" key="1">
    <citation type="submission" date="2024-02" db="EMBL/GenBank/DDBJ databases">
        <authorList>
            <person name="Chen Y."/>
            <person name="Shah S."/>
            <person name="Dougan E. K."/>
            <person name="Thang M."/>
            <person name="Chan C."/>
        </authorList>
    </citation>
    <scope>NUCLEOTIDE SEQUENCE [LARGE SCALE GENOMIC DNA]</scope>
</reference>
<dbReference type="EMBL" id="CAXAMN010001270">
    <property type="protein sequence ID" value="CAK8993539.1"/>
    <property type="molecule type" value="Genomic_DNA"/>
</dbReference>
<dbReference type="InterPro" id="IPR011990">
    <property type="entry name" value="TPR-like_helical_dom_sf"/>
</dbReference>
<gene>
    <name evidence="1" type="ORF">CCMP2556_LOCUS3286</name>
</gene>
<dbReference type="Gene3D" id="1.25.40.10">
    <property type="entry name" value="Tetratricopeptide repeat domain"/>
    <property type="match status" value="1"/>
</dbReference>
<evidence type="ECO:0000313" key="1">
    <source>
        <dbReference type="EMBL" id="CAK8993539.1"/>
    </source>
</evidence>